<evidence type="ECO:0000256" key="2">
    <source>
        <dbReference type="ARBA" id="ARBA00008963"/>
    </source>
</evidence>
<dbReference type="PANTHER" id="PTHR33348:SF44">
    <property type="entry name" value="PRECURSOR OF CEP6"/>
    <property type="match status" value="1"/>
</dbReference>
<evidence type="ECO:0000313" key="10">
    <source>
        <dbReference type="EMBL" id="KAK1438988.1"/>
    </source>
</evidence>
<evidence type="ECO:0000256" key="9">
    <source>
        <dbReference type="SAM" id="Phobius"/>
    </source>
</evidence>
<reference evidence="10" key="1">
    <citation type="journal article" date="2023" name="bioRxiv">
        <title>Improved chromosome-level genome assembly for marigold (Tagetes erecta).</title>
        <authorList>
            <person name="Jiang F."/>
            <person name="Yuan L."/>
            <person name="Wang S."/>
            <person name="Wang H."/>
            <person name="Xu D."/>
            <person name="Wang A."/>
            <person name="Fan W."/>
        </authorList>
    </citation>
    <scope>NUCLEOTIDE SEQUENCE</scope>
    <source>
        <strain evidence="10">WSJ</strain>
        <tissue evidence="10">Leaf</tissue>
    </source>
</reference>
<evidence type="ECO:0000256" key="8">
    <source>
        <dbReference type="SAM" id="MobiDB-lite"/>
    </source>
</evidence>
<dbReference type="GO" id="GO:1901371">
    <property type="term" value="P:regulation of leaf morphogenesis"/>
    <property type="evidence" value="ECO:0007669"/>
    <property type="project" value="TreeGrafter"/>
</dbReference>
<dbReference type="GO" id="GO:0048046">
    <property type="term" value="C:apoplast"/>
    <property type="evidence" value="ECO:0007669"/>
    <property type="project" value="UniProtKB-SubCell"/>
</dbReference>
<dbReference type="GO" id="GO:0048364">
    <property type="term" value="P:root development"/>
    <property type="evidence" value="ECO:0007669"/>
    <property type="project" value="InterPro"/>
</dbReference>
<keyword evidence="9" id="KW-0472">Membrane</keyword>
<evidence type="ECO:0000256" key="1">
    <source>
        <dbReference type="ARBA" id="ARBA00004271"/>
    </source>
</evidence>
<comment type="subcellular location">
    <subcellularLocation>
        <location evidence="1">Secreted</location>
        <location evidence="1">Extracellular space</location>
        <location evidence="1">Apoplast</location>
    </subcellularLocation>
</comment>
<dbReference type="AlphaFoldDB" id="A0AAD8LDC4"/>
<keyword evidence="5" id="KW-0372">Hormone</keyword>
<dbReference type="InterPro" id="IPR033250">
    <property type="entry name" value="CEP"/>
</dbReference>
<dbReference type="GO" id="GO:0005179">
    <property type="term" value="F:hormone activity"/>
    <property type="evidence" value="ECO:0007669"/>
    <property type="project" value="UniProtKB-KW"/>
</dbReference>
<sequence length="131" mass="13880">MVNFHINSHFIFILIITFHAILLVKGRQLKPLKQETQAKHNTLTALQKPLTTANSFQVSNAGGAPTAFRPTMPGNSPGAGHAFTQHGLDSNSKAVANVFAAESGNAFKPTKPGNSPGAGHSIHTQFAKLKA</sequence>
<keyword evidence="6" id="KW-0732">Signal</keyword>
<keyword evidence="3" id="KW-0052">Apoplast</keyword>
<dbReference type="Proteomes" id="UP001229421">
    <property type="component" value="Unassembled WGS sequence"/>
</dbReference>
<evidence type="ECO:0000256" key="7">
    <source>
        <dbReference type="ARBA" id="ARBA00023278"/>
    </source>
</evidence>
<organism evidence="10 11">
    <name type="scientific">Tagetes erecta</name>
    <name type="common">African marigold</name>
    <dbReference type="NCBI Taxonomy" id="13708"/>
    <lineage>
        <taxon>Eukaryota</taxon>
        <taxon>Viridiplantae</taxon>
        <taxon>Streptophyta</taxon>
        <taxon>Embryophyta</taxon>
        <taxon>Tracheophyta</taxon>
        <taxon>Spermatophyta</taxon>
        <taxon>Magnoliopsida</taxon>
        <taxon>eudicotyledons</taxon>
        <taxon>Gunneridae</taxon>
        <taxon>Pentapetalae</taxon>
        <taxon>asterids</taxon>
        <taxon>campanulids</taxon>
        <taxon>Asterales</taxon>
        <taxon>Asteraceae</taxon>
        <taxon>Asteroideae</taxon>
        <taxon>Heliantheae alliance</taxon>
        <taxon>Tageteae</taxon>
        <taxon>Tagetes</taxon>
    </lineage>
</organism>
<evidence type="ECO:0000256" key="5">
    <source>
        <dbReference type="ARBA" id="ARBA00022702"/>
    </source>
</evidence>
<comment type="similarity">
    <text evidence="2">Belongs to the C-terminally encoded plant signaling peptide (CEP) family.</text>
</comment>
<dbReference type="GO" id="GO:0006995">
    <property type="term" value="P:cellular response to nitrogen starvation"/>
    <property type="evidence" value="ECO:0007669"/>
    <property type="project" value="UniProtKB-ARBA"/>
</dbReference>
<dbReference type="PANTHER" id="PTHR33348">
    <property type="entry name" value="PRECURSOR OF CEP5"/>
    <property type="match status" value="1"/>
</dbReference>
<accession>A0AAD8LDC4</accession>
<gene>
    <name evidence="10" type="ORF">QVD17_04802</name>
</gene>
<keyword evidence="11" id="KW-1185">Reference proteome</keyword>
<keyword evidence="4" id="KW-0964">Secreted</keyword>
<keyword evidence="7" id="KW-0379">Hydroxylation</keyword>
<proteinExistence type="inferred from homology"/>
<comment type="caution">
    <text evidence="10">The sequence shown here is derived from an EMBL/GenBank/DDBJ whole genome shotgun (WGS) entry which is preliminary data.</text>
</comment>
<evidence type="ECO:0000313" key="11">
    <source>
        <dbReference type="Proteomes" id="UP001229421"/>
    </source>
</evidence>
<dbReference type="GO" id="GO:2000280">
    <property type="term" value="P:regulation of root development"/>
    <property type="evidence" value="ECO:0007669"/>
    <property type="project" value="TreeGrafter"/>
</dbReference>
<keyword evidence="9" id="KW-0812">Transmembrane</keyword>
<evidence type="ECO:0000256" key="6">
    <source>
        <dbReference type="ARBA" id="ARBA00022729"/>
    </source>
</evidence>
<evidence type="ECO:0000256" key="4">
    <source>
        <dbReference type="ARBA" id="ARBA00022525"/>
    </source>
</evidence>
<evidence type="ECO:0000256" key="3">
    <source>
        <dbReference type="ARBA" id="ARBA00022523"/>
    </source>
</evidence>
<feature type="region of interest" description="Disordered" evidence="8">
    <location>
        <begin position="58"/>
        <end position="86"/>
    </location>
</feature>
<name>A0AAD8LDC4_TARER</name>
<feature type="transmembrane region" description="Helical" evidence="9">
    <location>
        <begin position="6"/>
        <end position="24"/>
    </location>
</feature>
<protein>
    <submittedName>
        <fullName evidence="10">Uncharacterized protein</fullName>
    </submittedName>
</protein>
<keyword evidence="9" id="KW-1133">Transmembrane helix</keyword>
<dbReference type="EMBL" id="JAUHHV010000001">
    <property type="protein sequence ID" value="KAK1438988.1"/>
    <property type="molecule type" value="Genomic_DNA"/>
</dbReference>
<dbReference type="GO" id="GO:1902025">
    <property type="term" value="P:nitrate import"/>
    <property type="evidence" value="ECO:0007669"/>
    <property type="project" value="TreeGrafter"/>
</dbReference>